<feature type="signal peptide" evidence="1">
    <location>
        <begin position="1"/>
        <end position="27"/>
    </location>
</feature>
<keyword evidence="1" id="KW-0732">Signal</keyword>
<dbReference type="AlphaFoldDB" id="A0A9N9G797"/>
<proteinExistence type="predicted"/>
<organism evidence="2 3">
    <name type="scientific">Ambispora leptoticha</name>
    <dbReference type="NCBI Taxonomy" id="144679"/>
    <lineage>
        <taxon>Eukaryota</taxon>
        <taxon>Fungi</taxon>
        <taxon>Fungi incertae sedis</taxon>
        <taxon>Mucoromycota</taxon>
        <taxon>Glomeromycotina</taxon>
        <taxon>Glomeromycetes</taxon>
        <taxon>Archaeosporales</taxon>
        <taxon>Ambisporaceae</taxon>
        <taxon>Ambispora</taxon>
    </lineage>
</organism>
<gene>
    <name evidence="2" type="ORF">ALEPTO_LOCUS7649</name>
</gene>
<keyword evidence="3" id="KW-1185">Reference proteome</keyword>
<sequence length="158" mass="17559">MSKQISLIYFLVTLTIFAFVFSPSANATPLKREPPTCNQTIDYCTFEPQKGNQSQQVLGMVTFTQFTNCTVRVTGQFNTVHGPSYDYDFHVIPSVAMKDQPIYDFDACLKDQIDQPFQCDLPPGTVPFNSLVGNLCAVMFENGQVDDVINGTAPVKQV</sequence>
<dbReference type="EMBL" id="CAJVPS010003489">
    <property type="protein sequence ID" value="CAG8589842.1"/>
    <property type="molecule type" value="Genomic_DNA"/>
</dbReference>
<reference evidence="2" key="1">
    <citation type="submission" date="2021-06" db="EMBL/GenBank/DDBJ databases">
        <authorList>
            <person name="Kallberg Y."/>
            <person name="Tangrot J."/>
            <person name="Rosling A."/>
        </authorList>
    </citation>
    <scope>NUCLEOTIDE SEQUENCE</scope>
    <source>
        <strain evidence="2">FL130A</strain>
    </source>
</reference>
<evidence type="ECO:0000256" key="1">
    <source>
        <dbReference type="SAM" id="SignalP"/>
    </source>
</evidence>
<dbReference type="Proteomes" id="UP000789508">
    <property type="component" value="Unassembled WGS sequence"/>
</dbReference>
<protein>
    <submittedName>
        <fullName evidence="2">2118_t:CDS:1</fullName>
    </submittedName>
</protein>
<comment type="caution">
    <text evidence="2">The sequence shown here is derived from an EMBL/GenBank/DDBJ whole genome shotgun (WGS) entry which is preliminary data.</text>
</comment>
<evidence type="ECO:0000313" key="3">
    <source>
        <dbReference type="Proteomes" id="UP000789508"/>
    </source>
</evidence>
<name>A0A9N9G797_9GLOM</name>
<feature type="chain" id="PRO_5040148222" evidence="1">
    <location>
        <begin position="28"/>
        <end position="158"/>
    </location>
</feature>
<evidence type="ECO:0000313" key="2">
    <source>
        <dbReference type="EMBL" id="CAG8589842.1"/>
    </source>
</evidence>
<dbReference type="OrthoDB" id="10362935at2759"/>
<accession>A0A9N9G797</accession>